<dbReference type="GO" id="GO:0007265">
    <property type="term" value="P:Ras protein signal transduction"/>
    <property type="evidence" value="ECO:0007669"/>
    <property type="project" value="TreeGrafter"/>
</dbReference>
<dbReference type="Pfam" id="PF00617">
    <property type="entry name" value="RasGEF"/>
    <property type="match status" value="1"/>
</dbReference>
<dbReference type="Proteomes" id="UP000054845">
    <property type="component" value="Unassembled WGS sequence"/>
</dbReference>
<dbReference type="PANTHER" id="PTHR23113">
    <property type="entry name" value="GUANINE NUCLEOTIDE EXCHANGE FACTOR"/>
    <property type="match status" value="1"/>
</dbReference>
<feature type="compositionally biased region" description="Polar residues" evidence="3">
    <location>
        <begin position="1501"/>
        <end position="1529"/>
    </location>
</feature>
<organism evidence="6 7">
    <name type="scientific">Ceraceosorus bombacis</name>
    <dbReference type="NCBI Taxonomy" id="401625"/>
    <lineage>
        <taxon>Eukaryota</taxon>
        <taxon>Fungi</taxon>
        <taxon>Dikarya</taxon>
        <taxon>Basidiomycota</taxon>
        <taxon>Ustilaginomycotina</taxon>
        <taxon>Exobasidiomycetes</taxon>
        <taxon>Ceraceosorales</taxon>
        <taxon>Ceraceosoraceae</taxon>
        <taxon>Ceraceosorus</taxon>
    </lineage>
</organism>
<feature type="compositionally biased region" description="Basic and acidic residues" evidence="3">
    <location>
        <begin position="468"/>
        <end position="484"/>
    </location>
</feature>
<dbReference type="Gene3D" id="1.20.870.10">
    <property type="entry name" value="Son of sevenless (SoS) protein Chain: S domain 1"/>
    <property type="match status" value="1"/>
</dbReference>
<dbReference type="PROSITE" id="PS50212">
    <property type="entry name" value="RASGEF_NTER"/>
    <property type="match status" value="1"/>
</dbReference>
<dbReference type="CDD" id="cd00882">
    <property type="entry name" value="Ras_like_GTPase"/>
    <property type="match status" value="1"/>
</dbReference>
<feature type="compositionally biased region" description="Low complexity" evidence="3">
    <location>
        <begin position="577"/>
        <end position="590"/>
    </location>
</feature>
<feature type="region of interest" description="Disordered" evidence="3">
    <location>
        <begin position="850"/>
        <end position="920"/>
    </location>
</feature>
<feature type="region of interest" description="Disordered" evidence="3">
    <location>
        <begin position="1"/>
        <end position="298"/>
    </location>
</feature>
<feature type="compositionally biased region" description="Polar residues" evidence="3">
    <location>
        <begin position="513"/>
        <end position="525"/>
    </location>
</feature>
<dbReference type="PROSITE" id="PS50009">
    <property type="entry name" value="RASGEF_CAT"/>
    <property type="match status" value="1"/>
</dbReference>
<sequence length="1803" mass="192166">MHKAASSTASAGGPSSTIAAGSVASPEKRRPSALAFWQNRANQPSGLDTQPGQASAVSSGLRGRVSERQSSADVAHADALEGALAQRGDRQGVELGQNTPSGAAGPSDPERPTRNDHSPGDRMRSLDMKRGGSSPMPTSDRSGSDPGQIPSSPNARSASTSRRGSHDISNNASAYRHLDGQSSSGPGRSSSRLSRSYSDTSVTEPEGSTSGSRRTSLRMSVPSEDGRLDASRPISPRAVSRSSKARRILISEARKRQEKRRSTSRKNAEDQEDELDPRSDGDADLSEEEGADPFVAGQRRRFSDTLAADAQNLGARAVAEVAASLAPVHGLRGASALDVSRSLTPGAMSSSTRSFHDATSSPEGSVGSDSTADSLQDRSIMVEARSTPVQHSPYASNVKRRSRRHVERESEEDDSGDERPERLSPRPSEMTSSSTLRQDALDDERDYREHSIASASRTLQQTMSGDPLRPHADEDGHAMAEQEQLRTPPSRSDSASTIFGSSLASLSPPMSPDVSTGSEYSSSSRNLRHTTKSGEGGPLLRLSRHANLPPPRPSPTLPPPPTPSTATPRTIVAAQRASPSLFDSSSDPLAPARLRSQSLGHAGSSLERQSGPLLLPSDAPLLTANEAVSRSQGSSHSNRARSGAKDHLMSRTSSGGWRPGIASSSSSAVHLPPTKEEELPLALTTAPLPSTSHEQTEERTSLEGIPRARGRPRGATIGALPSGQTAGLGSRYTAPARTRPRSMLANEILIPGGPERAGSGSETGENALELPSDACASTSSRGDASGVSAPNGSSQSRRTSISTPSAATTDTSIGSSDPSANNLPTLDFSFSRMPSHPVEAGALSPVVTTLNEASGRSSKSNSISHSADEPAEGRETRSMSITSETARTQPLPVSSAGNGYHTPSSMISGGRSRSGSTASLLQQVQHPRSHASFVIAVVGHAGSGKSTVIKKGLRQFGLSKPQILSEKIASHSTLCIVDQEQRTIEVLEIDAMVLLNGPNKRFAWPKFLPHIDAVILCYDAAHVSSFRGMSELLENFAMQEVCTVMLACKSEIFPKKVDPYYASDMAAVYNVGLAECSVQSEEGKKRMRDCFSYLVKEVAKARGSRRSNPDSLGMGNTNRSYSDLPASASMSSSGSQHTSPALSSGGFSSSGAADNSRLARSVQQQLHVQQGHAHNAARAGSTRKMSDATVASMDAPSFAGSHDTEDDAAFQQSISKAQLGLQSAKSAGGYISIEELWERLFVGAVTGDDENFLPMFMTFYRGFARPVELLRQIISRFDKLAESEASDGIVPRFSMMRLTAMLGSWMREYPGDLSGSETFAQLCEFFDRLLRHTATMHVAAPLEPLLDTVRLSVDPDAAWSKNQDNDKPRSVAADVPPVRPNLPAGRTGASNDSAVHANVAHLANESYQEMNRLRAYSDSSGNSAPLPEAAVSGESNQHLSRPDLSSRHRSASDATESSEGQRSGTGSTTTSSNSIPRLPAAPSQEAIQSAPSLHTPAPSLVSPSKLSQSTTPSTLSKISSGPLESSEGLTGTRKLALRSVSNALCDLHEDSIAQELTRIEWGLFCAIRPRDLLRHILVARELRAKDGPVARSIAHFNYVSYWVCTMILMQSKAKVRAKMLEKFMRVASLLRNVNNYNTLHAVLAGLGNASIHRLKTTRDLLNGKPVIKSYQSLARLMGSDRSFAAYRMALDNSAGRTIPYLGVHLQDILSTSDGNPSKRANDGMIHWRKFKLMDEAVQAITRCQNHDPPAGRSNTMIEKLILDLPVLDDDVLYARSLAVEPRASAHAGSTLTSSKIKEFFHAN</sequence>
<feature type="domain" description="Ras-GEF" evidence="4">
    <location>
        <begin position="1548"/>
        <end position="1782"/>
    </location>
</feature>
<dbReference type="Gene3D" id="3.40.50.300">
    <property type="entry name" value="P-loop containing nucleotide triphosphate hydrolases"/>
    <property type="match status" value="1"/>
</dbReference>
<evidence type="ECO:0000313" key="7">
    <source>
        <dbReference type="Proteomes" id="UP000054845"/>
    </source>
</evidence>
<evidence type="ECO:0000256" key="2">
    <source>
        <dbReference type="PROSITE-ProRule" id="PRU00168"/>
    </source>
</evidence>
<evidence type="ECO:0000259" key="5">
    <source>
        <dbReference type="PROSITE" id="PS50212"/>
    </source>
</evidence>
<feature type="compositionally biased region" description="Low complexity" evidence="3">
    <location>
        <begin position="1"/>
        <end position="22"/>
    </location>
</feature>
<feature type="compositionally biased region" description="Polar residues" evidence="3">
    <location>
        <begin position="39"/>
        <end position="58"/>
    </location>
</feature>
<feature type="compositionally biased region" description="Low complexity" evidence="3">
    <location>
        <begin position="680"/>
        <end position="689"/>
    </location>
</feature>
<dbReference type="EMBL" id="CCYA01000230">
    <property type="protein sequence ID" value="CEH13771.1"/>
    <property type="molecule type" value="Genomic_DNA"/>
</dbReference>
<feature type="compositionally biased region" description="Basic and acidic residues" evidence="3">
    <location>
        <begin position="866"/>
        <end position="877"/>
    </location>
</feature>
<feature type="compositionally biased region" description="Acidic residues" evidence="3">
    <location>
        <begin position="282"/>
        <end position="291"/>
    </location>
</feature>
<feature type="compositionally biased region" description="Polar residues" evidence="3">
    <location>
        <begin position="878"/>
        <end position="903"/>
    </location>
</feature>
<feature type="compositionally biased region" description="Low complexity" evidence="3">
    <location>
        <begin position="904"/>
        <end position="916"/>
    </location>
</feature>
<proteinExistence type="predicted"/>
<keyword evidence="1 2" id="KW-0344">Guanine-nucleotide releasing factor</keyword>
<dbReference type="STRING" id="401625.A0A0P1BEJ0"/>
<dbReference type="GO" id="GO:0005085">
    <property type="term" value="F:guanyl-nucleotide exchange factor activity"/>
    <property type="evidence" value="ECO:0007669"/>
    <property type="project" value="UniProtKB-KW"/>
</dbReference>
<feature type="region of interest" description="Disordered" evidence="3">
    <location>
        <begin position="331"/>
        <end position="828"/>
    </location>
</feature>
<dbReference type="InterPro" id="IPR001895">
    <property type="entry name" value="RASGEF_cat_dom"/>
</dbReference>
<feature type="compositionally biased region" description="Polar residues" evidence="3">
    <location>
        <begin position="626"/>
        <end position="637"/>
    </location>
</feature>
<dbReference type="InterPro" id="IPR008937">
    <property type="entry name" value="Ras-like_GEF"/>
</dbReference>
<evidence type="ECO:0000259" key="4">
    <source>
        <dbReference type="PROSITE" id="PS50009"/>
    </source>
</evidence>
<dbReference type="GO" id="GO:0005886">
    <property type="term" value="C:plasma membrane"/>
    <property type="evidence" value="ECO:0007669"/>
    <property type="project" value="TreeGrafter"/>
</dbReference>
<feature type="compositionally biased region" description="Low complexity" evidence="3">
    <location>
        <begin position="1455"/>
        <end position="1474"/>
    </location>
</feature>
<feature type="compositionally biased region" description="Low complexity" evidence="3">
    <location>
        <begin position="1120"/>
        <end position="1156"/>
    </location>
</feature>
<feature type="compositionally biased region" description="Polar residues" evidence="3">
    <location>
        <begin position="850"/>
        <end position="865"/>
    </location>
</feature>
<dbReference type="InterPro" id="IPR027417">
    <property type="entry name" value="P-loop_NTPase"/>
</dbReference>
<feature type="region of interest" description="Disordered" evidence="3">
    <location>
        <begin position="1102"/>
        <end position="1189"/>
    </location>
</feature>
<feature type="compositionally biased region" description="Polar residues" evidence="3">
    <location>
        <begin position="775"/>
        <end position="824"/>
    </location>
</feature>
<feature type="region of interest" description="Disordered" evidence="3">
    <location>
        <begin position="1417"/>
        <end position="1530"/>
    </location>
</feature>
<evidence type="ECO:0000256" key="3">
    <source>
        <dbReference type="SAM" id="MobiDB-lite"/>
    </source>
</evidence>
<feature type="compositionally biased region" description="Polar residues" evidence="3">
    <location>
        <begin position="341"/>
        <end position="374"/>
    </location>
</feature>
<feature type="domain" description="N-terminal Ras-GEF" evidence="5">
    <location>
        <begin position="1224"/>
        <end position="1350"/>
    </location>
</feature>
<feature type="compositionally biased region" description="Low complexity" evidence="3">
    <location>
        <begin position="180"/>
        <end position="214"/>
    </location>
</feature>
<feature type="compositionally biased region" description="Basic and acidic residues" evidence="3">
    <location>
        <begin position="108"/>
        <end position="130"/>
    </location>
</feature>
<protein>
    <submittedName>
        <fullName evidence="6">Rap guanine nucleotide exchange factor 5</fullName>
    </submittedName>
</protein>
<feature type="compositionally biased region" description="Polar residues" evidence="3">
    <location>
        <begin position="453"/>
        <end position="464"/>
    </location>
</feature>
<accession>A0A0P1BEJ0</accession>
<dbReference type="InterPro" id="IPR000651">
    <property type="entry name" value="Ras-like_Gua-exchang_fac_N"/>
</dbReference>
<reference evidence="6 7" key="1">
    <citation type="submission" date="2014-09" db="EMBL/GenBank/DDBJ databases">
        <authorList>
            <person name="Magalhaes I.L.F."/>
            <person name="Oliveira U."/>
            <person name="Santos F.R."/>
            <person name="Vidigal T.H.D.A."/>
            <person name="Brescovit A.D."/>
            <person name="Santos A.J."/>
        </authorList>
    </citation>
    <scope>NUCLEOTIDE SEQUENCE [LARGE SCALE GENOMIC DNA]</scope>
</reference>
<evidence type="ECO:0000256" key="1">
    <source>
        <dbReference type="ARBA" id="ARBA00022658"/>
    </source>
</evidence>
<dbReference type="InterPro" id="IPR023578">
    <property type="entry name" value="Ras_GEF_dom_sf"/>
</dbReference>
<dbReference type="SUPFAM" id="SSF48366">
    <property type="entry name" value="Ras GEF"/>
    <property type="match status" value="1"/>
</dbReference>
<evidence type="ECO:0000313" key="6">
    <source>
        <dbReference type="EMBL" id="CEH13771.1"/>
    </source>
</evidence>
<dbReference type="PANTHER" id="PTHR23113:SF348">
    <property type="entry name" value="GUANYL-NUCLEOTIDE EXCHANGE FACTOR RASGEF, PUTATIVE (AFU_ORTHOLOGUE AFUA_1G04700)-RELATED"/>
    <property type="match status" value="1"/>
</dbReference>
<dbReference type="Gene3D" id="1.10.840.10">
    <property type="entry name" value="Ras guanine-nucleotide exchange factors catalytic domain"/>
    <property type="match status" value="1"/>
</dbReference>
<keyword evidence="7" id="KW-1185">Reference proteome</keyword>
<name>A0A0P1BEJ0_9BASI</name>
<dbReference type="SUPFAM" id="SSF52540">
    <property type="entry name" value="P-loop containing nucleoside triphosphate hydrolases"/>
    <property type="match status" value="1"/>
</dbReference>
<dbReference type="OrthoDB" id="28357at2759"/>
<feature type="compositionally biased region" description="Polar residues" evidence="3">
    <location>
        <begin position="485"/>
        <end position="500"/>
    </location>
</feature>
<dbReference type="InterPro" id="IPR036964">
    <property type="entry name" value="RASGEF_cat_dom_sf"/>
</dbReference>
<feature type="region of interest" description="Disordered" evidence="3">
    <location>
        <begin position="1358"/>
        <end position="1391"/>
    </location>
</feature>
<dbReference type="SMART" id="SM00147">
    <property type="entry name" value="RasGEF"/>
    <property type="match status" value="1"/>
</dbReference>
<feature type="compositionally biased region" description="Polar residues" evidence="3">
    <location>
        <begin position="149"/>
        <end position="173"/>
    </location>
</feature>
<feature type="compositionally biased region" description="Pro residues" evidence="3">
    <location>
        <begin position="548"/>
        <end position="563"/>
    </location>
</feature>